<proteinExistence type="predicted"/>
<evidence type="ECO:0000313" key="3">
    <source>
        <dbReference type="Proteomes" id="UP001484239"/>
    </source>
</evidence>
<feature type="transmembrane region" description="Helical" evidence="1">
    <location>
        <begin position="420"/>
        <end position="438"/>
    </location>
</feature>
<feature type="transmembrane region" description="Helical" evidence="1">
    <location>
        <begin position="481"/>
        <end position="506"/>
    </location>
</feature>
<dbReference type="PANTHER" id="PTHR30282">
    <property type="entry name" value="P-AMINOBENZOYL GLUTAMATE TRANSPORTER"/>
    <property type="match status" value="1"/>
</dbReference>
<dbReference type="RefSeq" id="WP_405279733.1">
    <property type="nucleotide sequence ID" value="NZ_CP144380.1"/>
</dbReference>
<organism evidence="2 3">
    <name type="scientific">Gaopeijia maritima</name>
    <dbReference type="NCBI Taxonomy" id="3119007"/>
    <lineage>
        <taxon>Bacteria</taxon>
        <taxon>Pseudomonadati</taxon>
        <taxon>Gemmatimonadota</taxon>
        <taxon>Longimicrobiia</taxon>
        <taxon>Gaopeijiales</taxon>
        <taxon>Gaopeijiaceae</taxon>
        <taxon>Gaopeijia</taxon>
    </lineage>
</organism>
<evidence type="ECO:0000256" key="1">
    <source>
        <dbReference type="SAM" id="Phobius"/>
    </source>
</evidence>
<feature type="transmembrane region" description="Helical" evidence="1">
    <location>
        <begin position="267"/>
        <end position="286"/>
    </location>
</feature>
<protein>
    <submittedName>
        <fullName evidence="2">AbgT family transporter</fullName>
    </submittedName>
</protein>
<gene>
    <name evidence="2" type="ORF">WI372_07220</name>
</gene>
<evidence type="ECO:0000313" key="2">
    <source>
        <dbReference type="EMBL" id="MEK9500761.1"/>
    </source>
</evidence>
<sequence>MTTASSAPGLLGRLLDRVERVGNALPDPITLFAMLAVAVVGVSWLASALGVSAVHPGTGETVTVVNLLSAEGFRRMMTEAVDNFTAFPPLGLVIVVIIGIGVTERSGLISAALRSLLQAVPDSFLTATLVFAGIMSNVAVDAGYVVVVPMGAVLFAAAGRHPLAGLAAAFAGVSAGFSANLLITSLDPLLSGLTQEGAQLIDQAYEVQPTANYWFMLASTFVLTALGAWVTTRFVEPRLGEWDPSDAAEDAGSMEVEEVTGRERQGLVAAGITTLVLVVLFAILVVPSGAPMRDPAAVAAGEPWYIQVRPFLDGIVTLLMLGFLLVGLAYGVVAGTIRSDRDVARMSSEAVAVLGSYIVLAFAAAQFVAWFGWSNLGLIVAIRGAELLQGIGFTGLPMIMAFVVVAAFINLFIGSASAKWAVMAPVFVPMLMLTGYSPEMVQAAYRVGDSTTNIITPLMPYFPVIIAFAQRWDRKSGLGTLISAMLPYSVVFLLGWLLMFAVWVLLGLPLGPGAPLEYAAAVGVGG</sequence>
<feature type="transmembrane region" description="Helical" evidence="1">
    <location>
        <begin position="315"/>
        <end position="337"/>
    </location>
</feature>
<dbReference type="PANTHER" id="PTHR30282:SF0">
    <property type="entry name" value="P-AMINOBENZOYL-GLUTAMATE TRANSPORT PROTEIN"/>
    <property type="match status" value="1"/>
</dbReference>
<dbReference type="InterPro" id="IPR004697">
    <property type="entry name" value="AbgT"/>
</dbReference>
<dbReference type="EMBL" id="JBBHLI010000003">
    <property type="protein sequence ID" value="MEK9500761.1"/>
    <property type="molecule type" value="Genomic_DNA"/>
</dbReference>
<keyword evidence="1" id="KW-0472">Membrane</keyword>
<dbReference type="Pfam" id="PF03806">
    <property type="entry name" value="ABG_transport"/>
    <property type="match status" value="1"/>
</dbReference>
<dbReference type="Proteomes" id="UP001484239">
    <property type="component" value="Unassembled WGS sequence"/>
</dbReference>
<keyword evidence="3" id="KW-1185">Reference proteome</keyword>
<accession>A0ABU9E7Q0</accession>
<comment type="caution">
    <text evidence="2">The sequence shown here is derived from an EMBL/GenBank/DDBJ whole genome shotgun (WGS) entry which is preliminary data.</text>
</comment>
<feature type="transmembrane region" description="Helical" evidence="1">
    <location>
        <begin position="163"/>
        <end position="183"/>
    </location>
</feature>
<name>A0ABU9E7Q0_9BACT</name>
<reference evidence="2 3" key="1">
    <citation type="submission" date="2024-02" db="EMBL/GenBank/DDBJ databases">
        <title>A novel Gemmatimonadota bacterium.</title>
        <authorList>
            <person name="Du Z.-J."/>
            <person name="Ye Y.-Q."/>
        </authorList>
    </citation>
    <scope>NUCLEOTIDE SEQUENCE [LARGE SCALE GENOMIC DNA]</scope>
    <source>
        <strain evidence="2 3">DH-20</strain>
    </source>
</reference>
<keyword evidence="1" id="KW-1133">Transmembrane helix</keyword>
<feature type="transmembrane region" description="Helical" evidence="1">
    <location>
        <begin position="123"/>
        <end position="156"/>
    </location>
</feature>
<keyword evidence="1" id="KW-0812">Transmembrane</keyword>
<feature type="transmembrane region" description="Helical" evidence="1">
    <location>
        <begin position="450"/>
        <end position="469"/>
    </location>
</feature>
<feature type="transmembrane region" description="Helical" evidence="1">
    <location>
        <begin position="349"/>
        <end position="371"/>
    </location>
</feature>
<feature type="transmembrane region" description="Helical" evidence="1">
    <location>
        <begin position="391"/>
        <end position="413"/>
    </location>
</feature>
<feature type="transmembrane region" description="Helical" evidence="1">
    <location>
        <begin position="84"/>
        <end position="103"/>
    </location>
</feature>
<feature type="transmembrane region" description="Helical" evidence="1">
    <location>
        <begin position="213"/>
        <end position="231"/>
    </location>
</feature>
<feature type="transmembrane region" description="Helical" evidence="1">
    <location>
        <begin position="29"/>
        <end position="51"/>
    </location>
</feature>